<proteinExistence type="predicted"/>
<dbReference type="Proteomes" id="UP000217790">
    <property type="component" value="Unassembled WGS sequence"/>
</dbReference>
<reference evidence="3" key="1">
    <citation type="journal article" date="2017" name="Nat. Ecol. Evol.">
        <title>Genome expansion and lineage-specific genetic innovations in the forest pathogenic fungi Armillaria.</title>
        <authorList>
            <person name="Sipos G."/>
            <person name="Prasanna A.N."/>
            <person name="Walter M.C."/>
            <person name="O'Connor E."/>
            <person name="Balint B."/>
            <person name="Krizsan K."/>
            <person name="Kiss B."/>
            <person name="Hess J."/>
            <person name="Varga T."/>
            <person name="Slot J."/>
            <person name="Riley R."/>
            <person name="Boka B."/>
            <person name="Rigling D."/>
            <person name="Barry K."/>
            <person name="Lee J."/>
            <person name="Mihaltcheva S."/>
            <person name="LaButti K."/>
            <person name="Lipzen A."/>
            <person name="Waldron R."/>
            <person name="Moloney N.M."/>
            <person name="Sperisen C."/>
            <person name="Kredics L."/>
            <person name="Vagvoelgyi C."/>
            <person name="Patrignani A."/>
            <person name="Fitzpatrick D."/>
            <person name="Nagy I."/>
            <person name="Doyle S."/>
            <person name="Anderson J.B."/>
            <person name="Grigoriev I.V."/>
            <person name="Gueldener U."/>
            <person name="Muensterkoetter M."/>
            <person name="Nagy L.G."/>
        </authorList>
    </citation>
    <scope>NUCLEOTIDE SEQUENCE [LARGE SCALE GENOMIC DNA]</scope>
    <source>
        <strain evidence="3">Ar21-2</strain>
    </source>
</reference>
<protein>
    <submittedName>
        <fullName evidence="2">Uncharacterized protein</fullName>
    </submittedName>
</protein>
<gene>
    <name evidence="2" type="ORF">ARMGADRAFT_1087975</name>
</gene>
<dbReference type="AlphaFoldDB" id="A0A2H3DBF0"/>
<evidence type="ECO:0000313" key="2">
    <source>
        <dbReference type="EMBL" id="PBK84816.1"/>
    </source>
</evidence>
<evidence type="ECO:0000256" key="1">
    <source>
        <dbReference type="SAM" id="Coils"/>
    </source>
</evidence>
<feature type="coiled-coil region" evidence="1">
    <location>
        <begin position="335"/>
        <end position="370"/>
    </location>
</feature>
<name>A0A2H3DBF0_ARMGA</name>
<dbReference type="InParanoid" id="A0A2H3DBF0"/>
<sequence>MSTSPRNTSVQPSSLHLSNIQRVPINDVSLSGPNGDHVSPPRLIVASSCPLHLYPSNAVATDPAECGPTSLFLSQPLSSPLAFVMPKFMSALYASPLVTPSSFQHFSLLQCPSFLSSLLISNELMDTCPPPSGMTPRFASYHPQFLSFSGENPIFLQPPSSLPRSTTLVCPLSEGCIAHRTAQLPSALFCDRDPATYHGNSTFVMEHSRSEEGGYAFNGQPLSLMHVDMPTLGVCPETSVEHLQARIRFLVEELECCRATASVNPMEIYPWQEEWIIGTNDKYRMEYDAKIQAVQDQLIQVLGNTLCLLIESETLPGILSIVIEQQLDLLCNELAMCHEDRLQEALREAADQTEKQLQEALKNNNATHAEQLLVALNHLRQAIAIV</sequence>
<dbReference type="EMBL" id="KZ293695">
    <property type="protein sequence ID" value="PBK84816.1"/>
    <property type="molecule type" value="Genomic_DNA"/>
</dbReference>
<evidence type="ECO:0000313" key="3">
    <source>
        <dbReference type="Proteomes" id="UP000217790"/>
    </source>
</evidence>
<organism evidence="2 3">
    <name type="scientific">Armillaria gallica</name>
    <name type="common">Bulbous honey fungus</name>
    <name type="synonym">Armillaria bulbosa</name>
    <dbReference type="NCBI Taxonomy" id="47427"/>
    <lineage>
        <taxon>Eukaryota</taxon>
        <taxon>Fungi</taxon>
        <taxon>Dikarya</taxon>
        <taxon>Basidiomycota</taxon>
        <taxon>Agaricomycotina</taxon>
        <taxon>Agaricomycetes</taxon>
        <taxon>Agaricomycetidae</taxon>
        <taxon>Agaricales</taxon>
        <taxon>Marasmiineae</taxon>
        <taxon>Physalacriaceae</taxon>
        <taxon>Armillaria</taxon>
    </lineage>
</organism>
<accession>A0A2H3DBF0</accession>
<keyword evidence="1" id="KW-0175">Coiled coil</keyword>
<keyword evidence="3" id="KW-1185">Reference proteome</keyword>